<feature type="signal peptide" evidence="1">
    <location>
        <begin position="1"/>
        <end position="24"/>
    </location>
</feature>
<gene>
    <name evidence="2" type="ORF">MTY59_03640</name>
</gene>
<reference evidence="2 3" key="1">
    <citation type="submission" date="2021-07" db="EMBL/GenBank/DDBJ databases">
        <title>Complete genome sequence of nontuberculous Mycobacterium sp. TY59.</title>
        <authorList>
            <person name="Fukushima K."/>
        </authorList>
    </citation>
    <scope>NUCLEOTIDE SEQUENCE [LARGE SCALE GENOMIC DNA]</scope>
    <source>
        <strain evidence="2 3">TY59</strain>
    </source>
</reference>
<keyword evidence="1" id="KW-0732">Signal</keyword>
<dbReference type="Proteomes" id="UP000826012">
    <property type="component" value="Chromosome"/>
</dbReference>
<name>A0ABM7SHJ2_9MYCO</name>
<dbReference type="EMBL" id="AP024828">
    <property type="protein sequence ID" value="BCZ20509.1"/>
    <property type="molecule type" value="Genomic_DNA"/>
</dbReference>
<proteinExistence type="predicted"/>
<protein>
    <submittedName>
        <fullName evidence="2">Uncharacterized protein</fullName>
    </submittedName>
</protein>
<organism evidence="2 3">
    <name type="scientific">Mycobacterium senriense</name>
    <dbReference type="NCBI Taxonomy" id="2775496"/>
    <lineage>
        <taxon>Bacteria</taxon>
        <taxon>Bacillati</taxon>
        <taxon>Actinomycetota</taxon>
        <taxon>Actinomycetes</taxon>
        <taxon>Mycobacteriales</taxon>
        <taxon>Mycobacteriaceae</taxon>
        <taxon>Mycobacterium</taxon>
        <taxon>Mycobacterium avium complex (MAC)</taxon>
    </lineage>
</organism>
<evidence type="ECO:0000256" key="1">
    <source>
        <dbReference type="SAM" id="SignalP"/>
    </source>
</evidence>
<sequence length="99" mass="9943">MSWLAACWACAAVVFIHATYGATAATIAPDDGPTHGSAASCDVTVRYDVAAELNSAANFSQAAAAATHGSDPAPAYIRAELTSGGRPPKSKGAVIAWPP</sequence>
<keyword evidence="3" id="KW-1185">Reference proteome</keyword>
<accession>A0ABM7SHJ2</accession>
<evidence type="ECO:0000313" key="2">
    <source>
        <dbReference type="EMBL" id="BCZ20509.1"/>
    </source>
</evidence>
<evidence type="ECO:0000313" key="3">
    <source>
        <dbReference type="Proteomes" id="UP000826012"/>
    </source>
</evidence>
<feature type="chain" id="PRO_5045472391" evidence="1">
    <location>
        <begin position="25"/>
        <end position="99"/>
    </location>
</feature>